<organism evidence="2 3">
    <name type="scientific">Aspergillus leporis</name>
    <dbReference type="NCBI Taxonomy" id="41062"/>
    <lineage>
        <taxon>Eukaryota</taxon>
        <taxon>Fungi</taxon>
        <taxon>Dikarya</taxon>
        <taxon>Ascomycota</taxon>
        <taxon>Pezizomycotina</taxon>
        <taxon>Eurotiomycetes</taxon>
        <taxon>Eurotiomycetidae</taxon>
        <taxon>Eurotiales</taxon>
        <taxon>Aspergillaceae</taxon>
        <taxon>Aspergillus</taxon>
        <taxon>Aspergillus subgen. Circumdati</taxon>
    </lineage>
</organism>
<dbReference type="OrthoDB" id="4062651at2759"/>
<evidence type="ECO:0000313" key="2">
    <source>
        <dbReference type="EMBL" id="KAB8076118.1"/>
    </source>
</evidence>
<keyword evidence="3" id="KW-1185">Reference proteome</keyword>
<evidence type="ECO:0000313" key="3">
    <source>
        <dbReference type="Proteomes" id="UP000326565"/>
    </source>
</evidence>
<protein>
    <recommendedName>
        <fullName evidence="4">Protein kinase domain-containing protein</fullName>
    </recommendedName>
</protein>
<dbReference type="Proteomes" id="UP000326565">
    <property type="component" value="Unassembled WGS sequence"/>
</dbReference>
<name>A0A5N5X5U0_9EURO</name>
<evidence type="ECO:0000256" key="1">
    <source>
        <dbReference type="SAM" id="MobiDB-lite"/>
    </source>
</evidence>
<accession>A0A5N5X5U0</accession>
<evidence type="ECO:0008006" key="4">
    <source>
        <dbReference type="Google" id="ProtNLM"/>
    </source>
</evidence>
<gene>
    <name evidence="2" type="ORF">BDV29DRAFT_155045</name>
</gene>
<reference evidence="2 3" key="1">
    <citation type="submission" date="2019-04" db="EMBL/GenBank/DDBJ databases">
        <title>Friends and foes A comparative genomics study of 23 Aspergillus species from section Flavi.</title>
        <authorList>
            <consortium name="DOE Joint Genome Institute"/>
            <person name="Kjaerbolling I."/>
            <person name="Vesth T."/>
            <person name="Frisvad J.C."/>
            <person name="Nybo J.L."/>
            <person name="Theobald S."/>
            <person name="Kildgaard S."/>
            <person name="Isbrandt T."/>
            <person name="Kuo A."/>
            <person name="Sato A."/>
            <person name="Lyhne E.K."/>
            <person name="Kogle M.E."/>
            <person name="Wiebenga A."/>
            <person name="Kun R.S."/>
            <person name="Lubbers R.J."/>
            <person name="Makela M.R."/>
            <person name="Barry K."/>
            <person name="Chovatia M."/>
            <person name="Clum A."/>
            <person name="Daum C."/>
            <person name="Haridas S."/>
            <person name="He G."/>
            <person name="LaButti K."/>
            <person name="Lipzen A."/>
            <person name="Mondo S."/>
            <person name="Riley R."/>
            <person name="Salamov A."/>
            <person name="Simmons B.A."/>
            <person name="Magnuson J.K."/>
            <person name="Henrissat B."/>
            <person name="Mortensen U.H."/>
            <person name="Larsen T.O."/>
            <person name="Devries R.P."/>
            <person name="Grigoriev I.V."/>
            <person name="Machida M."/>
            <person name="Baker S.E."/>
            <person name="Andersen M.R."/>
        </authorList>
    </citation>
    <scope>NUCLEOTIDE SEQUENCE [LARGE SCALE GENOMIC DNA]</scope>
    <source>
        <strain evidence="2 3">CBS 151.66</strain>
    </source>
</reference>
<sequence>MDVSSKRKGNLETSHPPKKVTKQPPPVHPCSTASLDDILFKQLSGDVWEQYKLETDVEPGCHLAMMKKYPHSAVFIHQVSVSPEKIVNLKSVVHRNIVHLRHVYTGGEQISMVHKMMLMSLKDILSFRLHWSVAETDQEWTCFKQAY</sequence>
<dbReference type="AlphaFoldDB" id="A0A5N5X5U0"/>
<proteinExistence type="predicted"/>
<feature type="region of interest" description="Disordered" evidence="1">
    <location>
        <begin position="1"/>
        <end position="27"/>
    </location>
</feature>
<dbReference type="EMBL" id="ML732185">
    <property type="protein sequence ID" value="KAB8076118.1"/>
    <property type="molecule type" value="Genomic_DNA"/>
</dbReference>